<evidence type="ECO:0000256" key="1">
    <source>
        <dbReference type="ARBA" id="ARBA00009427"/>
    </source>
</evidence>
<dbReference type="AlphaFoldDB" id="A0AA97DCU1"/>
<dbReference type="PANTHER" id="PTHR21299:SF2">
    <property type="entry name" value="CYTIDYLATE KINASE"/>
    <property type="match status" value="1"/>
</dbReference>
<dbReference type="EMBL" id="CP135996">
    <property type="protein sequence ID" value="WOC33524.1"/>
    <property type="molecule type" value="Genomic_DNA"/>
</dbReference>
<reference evidence="11" key="3">
    <citation type="submission" date="2024-06" db="EMBL/GenBank/DDBJ databases">
        <authorList>
            <person name="Zeng C."/>
        </authorList>
    </citation>
    <scope>NUCLEOTIDE SEQUENCE [LARGE SCALE GENOMIC DNA]</scope>
    <source>
        <strain evidence="11">ZCY20-5</strain>
    </source>
</reference>
<feature type="domain" description="Cytidylate kinase" evidence="9">
    <location>
        <begin position="4"/>
        <end position="210"/>
    </location>
</feature>
<evidence type="ECO:0000256" key="8">
    <source>
        <dbReference type="HAMAP-Rule" id="MF_00238"/>
    </source>
</evidence>
<dbReference type="InterPro" id="IPR003136">
    <property type="entry name" value="Cytidylate_kin"/>
</dbReference>
<dbReference type="Gene3D" id="3.40.50.300">
    <property type="entry name" value="P-loop containing nucleotide triphosphate hydrolases"/>
    <property type="match status" value="1"/>
</dbReference>
<dbReference type="InterPro" id="IPR011994">
    <property type="entry name" value="Cytidylate_kinase_dom"/>
</dbReference>
<dbReference type="GO" id="GO:0006220">
    <property type="term" value="P:pyrimidine nucleotide metabolic process"/>
    <property type="evidence" value="ECO:0007669"/>
    <property type="project" value="UniProtKB-UniRule"/>
</dbReference>
<evidence type="ECO:0000259" key="9">
    <source>
        <dbReference type="Pfam" id="PF02224"/>
    </source>
</evidence>
<evidence type="ECO:0000256" key="7">
    <source>
        <dbReference type="ARBA" id="ARBA00048478"/>
    </source>
</evidence>
<dbReference type="GO" id="GO:0005829">
    <property type="term" value="C:cytosol"/>
    <property type="evidence" value="ECO:0007669"/>
    <property type="project" value="TreeGrafter"/>
</dbReference>
<keyword evidence="11" id="KW-1185">Reference proteome</keyword>
<dbReference type="CDD" id="cd02020">
    <property type="entry name" value="CMPK"/>
    <property type="match status" value="1"/>
</dbReference>
<protein>
    <recommendedName>
        <fullName evidence="8">Cytidylate kinase</fullName>
        <shortName evidence="8">CK</shortName>
        <ecNumber evidence="8">2.7.4.25</ecNumber>
    </recommendedName>
    <alternativeName>
        <fullName evidence="8">Cytidine monophosphate kinase</fullName>
        <shortName evidence="8">CMP kinase</shortName>
    </alternativeName>
</protein>
<keyword evidence="5 8" id="KW-0067">ATP-binding</keyword>
<comment type="similarity">
    <text evidence="1 8">Belongs to the cytidylate kinase family. Type 1 subfamily.</text>
</comment>
<reference evidence="10 11" key="2">
    <citation type="submission" date="2024-06" db="EMBL/GenBank/DDBJ databases">
        <title>Caproicibacterium argilliputei sp. nov, a novel caproic acid producing anaerobic bacterium isolated from pit mud.</title>
        <authorList>
            <person name="Xia S."/>
        </authorList>
    </citation>
    <scope>NUCLEOTIDE SEQUENCE [LARGE SCALE GENOMIC DNA]</scope>
    <source>
        <strain evidence="10 11">ZCY20-5</strain>
    </source>
</reference>
<evidence type="ECO:0000313" key="11">
    <source>
        <dbReference type="Proteomes" id="UP001300604"/>
    </source>
</evidence>
<dbReference type="EC" id="2.7.4.25" evidence="8"/>
<keyword evidence="8" id="KW-0963">Cytoplasm</keyword>
<dbReference type="Proteomes" id="UP001300604">
    <property type="component" value="Chromosome"/>
</dbReference>
<dbReference type="HAMAP" id="MF_00238">
    <property type="entry name" value="Cytidyl_kinase_type1"/>
    <property type="match status" value="1"/>
</dbReference>
<dbReference type="NCBIfam" id="TIGR00017">
    <property type="entry name" value="cmk"/>
    <property type="match status" value="1"/>
</dbReference>
<comment type="subcellular location">
    <subcellularLocation>
        <location evidence="8">Cytoplasm</location>
    </subcellularLocation>
</comment>
<proteinExistence type="inferred from homology"/>
<dbReference type="Pfam" id="PF02224">
    <property type="entry name" value="Cytidylate_kin"/>
    <property type="match status" value="1"/>
</dbReference>
<evidence type="ECO:0000256" key="4">
    <source>
        <dbReference type="ARBA" id="ARBA00022777"/>
    </source>
</evidence>
<keyword evidence="4 8" id="KW-0418">Kinase</keyword>
<dbReference type="PANTHER" id="PTHR21299">
    <property type="entry name" value="CYTIDYLATE KINASE/PANTOATE-BETA-ALANINE LIGASE"/>
    <property type="match status" value="1"/>
</dbReference>
<evidence type="ECO:0000313" key="10">
    <source>
        <dbReference type="EMBL" id="WOC33524.1"/>
    </source>
</evidence>
<dbReference type="InterPro" id="IPR027417">
    <property type="entry name" value="P-loop_NTPase"/>
</dbReference>
<dbReference type="KEGG" id="carl:PXC00_06565"/>
<feature type="binding site" evidence="8">
    <location>
        <begin position="8"/>
        <end position="16"/>
    </location>
    <ligand>
        <name>ATP</name>
        <dbReference type="ChEBI" id="CHEBI:30616"/>
    </ligand>
</feature>
<dbReference type="RefSeq" id="WP_275846062.1">
    <property type="nucleotide sequence ID" value="NZ_CP135996.1"/>
</dbReference>
<dbReference type="GO" id="GO:0015949">
    <property type="term" value="P:nucleobase-containing small molecule interconversion"/>
    <property type="evidence" value="ECO:0007669"/>
    <property type="project" value="TreeGrafter"/>
</dbReference>
<reference evidence="11" key="1">
    <citation type="submission" date="2024-06" db="EMBL/GenBank/DDBJ databases">
        <title>Caproicibacterium argilliputei sp. nov, a novel caproic acid producing anaerobic bacterium isolated from pit mud.</title>
        <authorList>
            <person name="Zeng C."/>
        </authorList>
    </citation>
    <scope>NUCLEOTIDE SEQUENCE [LARGE SCALE GENOMIC DNA]</scope>
    <source>
        <strain evidence="11">ZCY20-5</strain>
    </source>
</reference>
<organism evidence="10 11">
    <name type="scientific">Caproicibacterium argilliputei</name>
    <dbReference type="NCBI Taxonomy" id="3030016"/>
    <lineage>
        <taxon>Bacteria</taxon>
        <taxon>Bacillati</taxon>
        <taxon>Bacillota</taxon>
        <taxon>Clostridia</taxon>
        <taxon>Eubacteriales</taxon>
        <taxon>Oscillospiraceae</taxon>
        <taxon>Caproicibacterium</taxon>
    </lineage>
</organism>
<evidence type="ECO:0000256" key="5">
    <source>
        <dbReference type="ARBA" id="ARBA00022840"/>
    </source>
</evidence>
<evidence type="ECO:0000256" key="2">
    <source>
        <dbReference type="ARBA" id="ARBA00022679"/>
    </source>
</evidence>
<name>A0AA97DCU1_9FIRM</name>
<gene>
    <name evidence="8 10" type="primary">cmk</name>
    <name evidence="10" type="ORF">PXC00_06565</name>
</gene>
<keyword evidence="3 8" id="KW-0547">Nucleotide-binding</keyword>
<accession>A0AA97DCU1</accession>
<comment type="catalytic activity">
    <reaction evidence="6 8">
        <text>dCMP + ATP = dCDP + ADP</text>
        <dbReference type="Rhea" id="RHEA:25094"/>
        <dbReference type="ChEBI" id="CHEBI:30616"/>
        <dbReference type="ChEBI" id="CHEBI:57566"/>
        <dbReference type="ChEBI" id="CHEBI:58593"/>
        <dbReference type="ChEBI" id="CHEBI:456216"/>
        <dbReference type="EC" id="2.7.4.25"/>
    </reaction>
</comment>
<evidence type="ECO:0000256" key="3">
    <source>
        <dbReference type="ARBA" id="ARBA00022741"/>
    </source>
</evidence>
<sequence length="222" mass="24121">MIHIAIDGPAGAGKSTIARRIAAQIGFIYVDTGALYRAVARYVLCAGVRPEDAPAVTALLPQIELSLRFQNGVQKVCLNGEDVSEAIRTPEVSMAASGVSAIPAVREFLFGLQQKIAQENNVIMDGRDIGTVVLPDAQLKLFLTASAEDRAHRRFEELCAKGQKADYAQVLADIRRRDEQDIRRKTAPLKQAEDAVKVDTSGNTLEQSIALLRGIIREKLGL</sequence>
<dbReference type="SUPFAM" id="SSF52540">
    <property type="entry name" value="P-loop containing nucleoside triphosphate hydrolases"/>
    <property type="match status" value="1"/>
</dbReference>
<comment type="catalytic activity">
    <reaction evidence="7 8">
        <text>CMP + ATP = CDP + ADP</text>
        <dbReference type="Rhea" id="RHEA:11600"/>
        <dbReference type="ChEBI" id="CHEBI:30616"/>
        <dbReference type="ChEBI" id="CHEBI:58069"/>
        <dbReference type="ChEBI" id="CHEBI:60377"/>
        <dbReference type="ChEBI" id="CHEBI:456216"/>
        <dbReference type="EC" id="2.7.4.25"/>
    </reaction>
</comment>
<keyword evidence="2 8" id="KW-0808">Transferase</keyword>
<dbReference type="GO" id="GO:0036431">
    <property type="term" value="F:dCMP kinase activity"/>
    <property type="evidence" value="ECO:0007669"/>
    <property type="project" value="InterPro"/>
</dbReference>
<dbReference type="GO" id="GO:0005524">
    <property type="term" value="F:ATP binding"/>
    <property type="evidence" value="ECO:0007669"/>
    <property type="project" value="UniProtKB-UniRule"/>
</dbReference>
<evidence type="ECO:0000256" key="6">
    <source>
        <dbReference type="ARBA" id="ARBA00047615"/>
    </source>
</evidence>